<evidence type="ECO:0000313" key="3">
    <source>
        <dbReference type="EMBL" id="MDP0970792.1"/>
    </source>
</evidence>
<dbReference type="RefSeq" id="WP_115740294.1">
    <property type="nucleotide sequence ID" value="NZ_CP153598.1"/>
</dbReference>
<evidence type="ECO:0000256" key="2">
    <source>
        <dbReference type="SAM" id="SignalP"/>
    </source>
</evidence>
<feature type="signal peptide" evidence="2">
    <location>
        <begin position="1"/>
        <end position="23"/>
    </location>
</feature>
<proteinExistence type="predicted"/>
<gene>
    <name evidence="3" type="primary">afaD</name>
    <name evidence="3" type="ORF">Q6294_27765</name>
</gene>
<dbReference type="InterPro" id="IPR008394">
    <property type="entry name" value="AfaD"/>
</dbReference>
<dbReference type="SUPFAM" id="SSF49401">
    <property type="entry name" value="Bacterial adhesins"/>
    <property type="match status" value="1"/>
</dbReference>
<dbReference type="Gene3D" id="2.60.40.1570">
    <property type="entry name" value="Dr adhesin"/>
    <property type="match status" value="1"/>
</dbReference>
<accession>A0AAW8AHN9</accession>
<organism evidence="3 4">
    <name type="scientific">Klebsiella pneumoniae</name>
    <dbReference type="NCBI Taxonomy" id="573"/>
    <lineage>
        <taxon>Bacteria</taxon>
        <taxon>Pseudomonadati</taxon>
        <taxon>Pseudomonadota</taxon>
        <taxon>Gammaproteobacteria</taxon>
        <taxon>Enterobacterales</taxon>
        <taxon>Enterobacteriaceae</taxon>
        <taxon>Klebsiella/Raoultella group</taxon>
        <taxon>Klebsiella</taxon>
        <taxon>Klebsiella pneumoniae complex</taxon>
    </lineage>
</organism>
<evidence type="ECO:0000256" key="1">
    <source>
        <dbReference type="ARBA" id="ARBA00022729"/>
    </source>
</evidence>
<dbReference type="AlphaFoldDB" id="A0AAW8AHN9"/>
<keyword evidence="1 2" id="KW-0732">Signal</keyword>
<dbReference type="Pfam" id="PF05775">
    <property type="entry name" value="AfaD"/>
    <property type="match status" value="1"/>
</dbReference>
<reference evidence="3" key="1">
    <citation type="submission" date="2023-07" db="EMBL/GenBank/DDBJ databases">
        <authorList>
            <person name="Peng Z."/>
        </authorList>
    </citation>
    <scope>NUCLEOTIDE SEQUENCE</scope>
    <source>
        <strain evidence="3">KP219</strain>
    </source>
</reference>
<dbReference type="InterPro" id="IPR037028">
    <property type="entry name" value="Dr_adhesin_sf"/>
</dbReference>
<dbReference type="EMBL" id="JAUUIA010000044">
    <property type="protein sequence ID" value="MDP0970792.1"/>
    <property type="molecule type" value="Genomic_DNA"/>
</dbReference>
<sequence>MNTGFVRIFLLSIAFIFSVPSHASNLTMRLDVKAENLTDQISKDDILAVGHIENMMSEKNKLILSSDMEKINGQHSAYIVRGKNNPNHILMVRIGGRGWSPDKEGEGMLYQTDGDASFNVYAYKNSAIYADTYVLSFYAYHR</sequence>
<comment type="caution">
    <text evidence="3">The sequence shown here is derived from an EMBL/GenBank/DDBJ whole genome shotgun (WGS) entry which is preliminary data.</text>
</comment>
<name>A0AAW8AHN9_KLEPN</name>
<evidence type="ECO:0000313" key="4">
    <source>
        <dbReference type="Proteomes" id="UP001244490"/>
    </source>
</evidence>
<feature type="chain" id="PRO_5043723376" evidence="2">
    <location>
        <begin position="24"/>
        <end position="142"/>
    </location>
</feature>
<protein>
    <submittedName>
        <fullName evidence="3">AfaD family invasin</fullName>
    </submittedName>
</protein>
<dbReference type="InterPro" id="IPR008966">
    <property type="entry name" value="Adhesion_dom_sf"/>
</dbReference>
<dbReference type="Proteomes" id="UP001244490">
    <property type="component" value="Unassembled WGS sequence"/>
</dbReference>